<dbReference type="InterPro" id="IPR002110">
    <property type="entry name" value="Ankyrin_rpt"/>
</dbReference>
<evidence type="ECO:0000256" key="1">
    <source>
        <dbReference type="PROSITE-ProRule" id="PRU00023"/>
    </source>
</evidence>
<accession>A0A9P4PKF9</accession>
<dbReference type="SUPFAM" id="SSF48403">
    <property type="entry name" value="Ankyrin repeat"/>
    <property type="match status" value="1"/>
</dbReference>
<keyword evidence="1" id="KW-0040">ANK repeat</keyword>
<evidence type="ECO:0000313" key="3">
    <source>
        <dbReference type="Proteomes" id="UP000799764"/>
    </source>
</evidence>
<dbReference type="PROSITE" id="PS50297">
    <property type="entry name" value="ANK_REP_REGION"/>
    <property type="match status" value="1"/>
</dbReference>
<keyword evidence="3" id="KW-1185">Reference proteome</keyword>
<dbReference type="AlphaFoldDB" id="A0A9P4PKF9"/>
<dbReference type="EMBL" id="MU001500">
    <property type="protein sequence ID" value="KAF2444943.1"/>
    <property type="molecule type" value="Genomic_DNA"/>
</dbReference>
<sequence length="116" mass="13122">MTNRILDADEIRSRSVGFPFQVWQGVQRKILEHFETQRIDVQQGAGGVFMVLLNSKPCIDLLLEYHANINKPATNSTKRTPLQVAAECGRADMVHYLVEKRANITFRGLHSVATRS</sequence>
<organism evidence="2 3">
    <name type="scientific">Karstenula rhodostoma CBS 690.94</name>
    <dbReference type="NCBI Taxonomy" id="1392251"/>
    <lineage>
        <taxon>Eukaryota</taxon>
        <taxon>Fungi</taxon>
        <taxon>Dikarya</taxon>
        <taxon>Ascomycota</taxon>
        <taxon>Pezizomycotina</taxon>
        <taxon>Dothideomycetes</taxon>
        <taxon>Pleosporomycetidae</taxon>
        <taxon>Pleosporales</taxon>
        <taxon>Massarineae</taxon>
        <taxon>Didymosphaeriaceae</taxon>
        <taxon>Karstenula</taxon>
    </lineage>
</organism>
<dbReference type="SMART" id="SM00248">
    <property type="entry name" value="ANK"/>
    <property type="match status" value="1"/>
</dbReference>
<dbReference type="Gene3D" id="1.25.40.20">
    <property type="entry name" value="Ankyrin repeat-containing domain"/>
    <property type="match status" value="1"/>
</dbReference>
<evidence type="ECO:0008006" key="4">
    <source>
        <dbReference type="Google" id="ProtNLM"/>
    </source>
</evidence>
<comment type="caution">
    <text evidence="2">The sequence shown here is derived from an EMBL/GenBank/DDBJ whole genome shotgun (WGS) entry which is preliminary data.</text>
</comment>
<name>A0A9P4PKF9_9PLEO</name>
<dbReference type="Pfam" id="PF12796">
    <property type="entry name" value="Ank_2"/>
    <property type="match status" value="1"/>
</dbReference>
<dbReference type="Proteomes" id="UP000799764">
    <property type="component" value="Unassembled WGS sequence"/>
</dbReference>
<feature type="repeat" description="ANK" evidence="1">
    <location>
        <begin position="77"/>
        <end position="109"/>
    </location>
</feature>
<protein>
    <recommendedName>
        <fullName evidence="4">Ankyrin</fullName>
    </recommendedName>
</protein>
<dbReference type="PROSITE" id="PS50088">
    <property type="entry name" value="ANK_REPEAT"/>
    <property type="match status" value="1"/>
</dbReference>
<dbReference type="InterPro" id="IPR036770">
    <property type="entry name" value="Ankyrin_rpt-contain_sf"/>
</dbReference>
<dbReference type="OrthoDB" id="539213at2759"/>
<gene>
    <name evidence="2" type="ORF">P171DRAFT_485023</name>
</gene>
<proteinExistence type="predicted"/>
<evidence type="ECO:0000313" key="2">
    <source>
        <dbReference type="EMBL" id="KAF2444943.1"/>
    </source>
</evidence>
<reference evidence="2" key="1">
    <citation type="journal article" date="2020" name="Stud. Mycol.">
        <title>101 Dothideomycetes genomes: a test case for predicting lifestyles and emergence of pathogens.</title>
        <authorList>
            <person name="Haridas S."/>
            <person name="Albert R."/>
            <person name="Binder M."/>
            <person name="Bloem J."/>
            <person name="Labutti K."/>
            <person name="Salamov A."/>
            <person name="Andreopoulos B."/>
            <person name="Baker S."/>
            <person name="Barry K."/>
            <person name="Bills G."/>
            <person name="Bluhm B."/>
            <person name="Cannon C."/>
            <person name="Castanera R."/>
            <person name="Culley D."/>
            <person name="Daum C."/>
            <person name="Ezra D."/>
            <person name="Gonzalez J."/>
            <person name="Henrissat B."/>
            <person name="Kuo A."/>
            <person name="Liang C."/>
            <person name="Lipzen A."/>
            <person name="Lutzoni F."/>
            <person name="Magnuson J."/>
            <person name="Mondo S."/>
            <person name="Nolan M."/>
            <person name="Ohm R."/>
            <person name="Pangilinan J."/>
            <person name="Park H.-J."/>
            <person name="Ramirez L."/>
            <person name="Alfaro M."/>
            <person name="Sun H."/>
            <person name="Tritt A."/>
            <person name="Yoshinaga Y."/>
            <person name="Zwiers L.-H."/>
            <person name="Turgeon B."/>
            <person name="Goodwin S."/>
            <person name="Spatafora J."/>
            <person name="Crous P."/>
            <person name="Grigoriev I."/>
        </authorList>
    </citation>
    <scope>NUCLEOTIDE SEQUENCE</scope>
    <source>
        <strain evidence="2">CBS 690.94</strain>
    </source>
</reference>